<sequence length="210" mass="22349">MSARTLLRTSSMIALTLVLITALGAMTAAHAASSQASANHKYVPSGDGKQKSVTTVVTWYGYNDNSGATENQHGSADIAYPKSDGYPTIHNHATEGTGTYNDPVTFAAPNKDLKTTFPIGSIIYVPLVKKYFVMEDQCGDTDPQGCQNGSNHADLWMGPAKEMNGTKLDDCEGNATPNSAVKVTINPSSTLSVDTTTMYTTGNKCTIHLY</sequence>
<reference evidence="2 3" key="1">
    <citation type="journal article" date="2021" name="Int. J. Syst. Evol. Microbiol.">
        <title>Reticulibacter mediterranei gen. nov., sp. nov., within the new family Reticulibacteraceae fam. nov., and Ktedonospora formicarum gen. nov., sp. nov., Ktedonobacter robiniae sp. nov., Dictyobacter formicarum sp. nov. and Dictyobacter arantiisoli sp. nov., belonging to the class Ktedonobacteria.</title>
        <authorList>
            <person name="Yabe S."/>
            <person name="Zheng Y."/>
            <person name="Wang C.M."/>
            <person name="Sakai Y."/>
            <person name="Abe K."/>
            <person name="Yokota A."/>
            <person name="Donadio S."/>
            <person name="Cavaletti L."/>
            <person name="Monciardini P."/>
        </authorList>
    </citation>
    <scope>NUCLEOTIDE SEQUENCE [LARGE SCALE GENOMIC DNA]</scope>
    <source>
        <strain evidence="2 3">SOSP1-30</strain>
    </source>
</reference>
<keyword evidence="1" id="KW-0732">Signal</keyword>
<proteinExistence type="predicted"/>
<dbReference type="RefSeq" id="WP_201374305.1">
    <property type="nucleotide sequence ID" value="NZ_BNJG01000002.1"/>
</dbReference>
<gene>
    <name evidence="2" type="ORF">KSB_65030</name>
</gene>
<accession>A0ABQ3UZC5</accession>
<comment type="caution">
    <text evidence="2">The sequence shown here is derived from an EMBL/GenBank/DDBJ whole genome shotgun (WGS) entry which is preliminary data.</text>
</comment>
<evidence type="ECO:0008006" key="4">
    <source>
        <dbReference type="Google" id="ProtNLM"/>
    </source>
</evidence>
<dbReference type="Proteomes" id="UP000654345">
    <property type="component" value="Unassembled WGS sequence"/>
</dbReference>
<keyword evidence="3" id="KW-1185">Reference proteome</keyword>
<evidence type="ECO:0000256" key="1">
    <source>
        <dbReference type="SAM" id="SignalP"/>
    </source>
</evidence>
<protein>
    <recommendedName>
        <fullName evidence="4">Secreted protein</fullName>
    </recommendedName>
</protein>
<evidence type="ECO:0000313" key="2">
    <source>
        <dbReference type="EMBL" id="GHO58028.1"/>
    </source>
</evidence>
<feature type="signal peptide" evidence="1">
    <location>
        <begin position="1"/>
        <end position="31"/>
    </location>
</feature>
<feature type="chain" id="PRO_5045709283" description="Secreted protein" evidence="1">
    <location>
        <begin position="32"/>
        <end position="210"/>
    </location>
</feature>
<name>A0ABQ3UZC5_9CHLR</name>
<dbReference type="EMBL" id="BNJG01000002">
    <property type="protein sequence ID" value="GHO58028.1"/>
    <property type="molecule type" value="Genomic_DNA"/>
</dbReference>
<evidence type="ECO:0000313" key="3">
    <source>
        <dbReference type="Proteomes" id="UP000654345"/>
    </source>
</evidence>
<organism evidence="2 3">
    <name type="scientific">Ktedonobacter robiniae</name>
    <dbReference type="NCBI Taxonomy" id="2778365"/>
    <lineage>
        <taxon>Bacteria</taxon>
        <taxon>Bacillati</taxon>
        <taxon>Chloroflexota</taxon>
        <taxon>Ktedonobacteria</taxon>
        <taxon>Ktedonobacterales</taxon>
        <taxon>Ktedonobacteraceae</taxon>
        <taxon>Ktedonobacter</taxon>
    </lineage>
</organism>